<dbReference type="HOGENOM" id="CLU_1283267_0_0_1"/>
<reference evidence="1 2" key="1">
    <citation type="submission" date="2015-01" db="EMBL/GenBank/DDBJ databases">
        <title>The Genome Sequence of Capronia semiimmersa CBS27337.</title>
        <authorList>
            <consortium name="The Broad Institute Genomics Platform"/>
            <person name="Cuomo C."/>
            <person name="de Hoog S."/>
            <person name="Gorbushina A."/>
            <person name="Stielow B."/>
            <person name="Teixiera M."/>
            <person name="Abouelleil A."/>
            <person name="Chapman S.B."/>
            <person name="Priest M."/>
            <person name="Young S.K."/>
            <person name="Wortman J."/>
            <person name="Nusbaum C."/>
            <person name="Birren B."/>
        </authorList>
    </citation>
    <scope>NUCLEOTIDE SEQUENCE [LARGE SCALE GENOMIC DNA]</scope>
    <source>
        <strain evidence="1 2">CBS 27337</strain>
    </source>
</reference>
<dbReference type="EMBL" id="KN846959">
    <property type="protein sequence ID" value="KIW67766.1"/>
    <property type="molecule type" value="Genomic_DNA"/>
</dbReference>
<name>A0A0D2CRH9_9EURO</name>
<proteinExistence type="predicted"/>
<evidence type="ECO:0000313" key="1">
    <source>
        <dbReference type="EMBL" id="KIW67766.1"/>
    </source>
</evidence>
<evidence type="ECO:0000313" key="2">
    <source>
        <dbReference type="Proteomes" id="UP000054266"/>
    </source>
</evidence>
<protein>
    <submittedName>
        <fullName evidence="1">Uncharacterized protein</fullName>
    </submittedName>
</protein>
<accession>A0A0D2CRH9</accession>
<keyword evidence="2" id="KW-1185">Reference proteome</keyword>
<organism evidence="1 2">
    <name type="scientific">Phialophora macrospora</name>
    <dbReference type="NCBI Taxonomy" id="1851006"/>
    <lineage>
        <taxon>Eukaryota</taxon>
        <taxon>Fungi</taxon>
        <taxon>Dikarya</taxon>
        <taxon>Ascomycota</taxon>
        <taxon>Pezizomycotina</taxon>
        <taxon>Eurotiomycetes</taxon>
        <taxon>Chaetothyriomycetidae</taxon>
        <taxon>Chaetothyriales</taxon>
        <taxon>Herpotrichiellaceae</taxon>
        <taxon>Phialophora</taxon>
    </lineage>
</organism>
<gene>
    <name evidence="1" type="ORF">PV04_06996</name>
</gene>
<dbReference type="Proteomes" id="UP000054266">
    <property type="component" value="Unassembled WGS sequence"/>
</dbReference>
<sequence length="215" mass="23648">MGSWDAIAAAVSGVNPAAYGTQGGRMYRPAGKPSEQTDDTLVTVPVLDLKSLQWSEGRLGASSFDTLTPETEATRQREKGKGLLSFFRRRSSTFDSPSERRVNIDMRQISRREYLKHYAKDEHGGYIGTDDPAEDCILNEEDLARWRGTAVIQAPLSIPFTGVGFETVKDLWSLTSKSTRSGAAGSATADKDATTGRRKTKFDLFKSFRGEGTIR</sequence>
<dbReference type="AlphaFoldDB" id="A0A0D2CRH9"/>